<dbReference type="GO" id="GO:0005829">
    <property type="term" value="C:cytosol"/>
    <property type="evidence" value="ECO:0007669"/>
    <property type="project" value="TreeGrafter"/>
</dbReference>
<dbReference type="InterPro" id="IPR050164">
    <property type="entry name" value="Peptidase_C19"/>
</dbReference>
<organism evidence="3 4">
    <name type="scientific">Pseudoloma neurophilia</name>
    <dbReference type="NCBI Taxonomy" id="146866"/>
    <lineage>
        <taxon>Eukaryota</taxon>
        <taxon>Fungi</taxon>
        <taxon>Fungi incertae sedis</taxon>
        <taxon>Microsporidia</taxon>
        <taxon>Pseudoloma</taxon>
    </lineage>
</organism>
<dbReference type="GO" id="GO:0016579">
    <property type="term" value="P:protein deubiquitination"/>
    <property type="evidence" value="ECO:0007669"/>
    <property type="project" value="InterPro"/>
</dbReference>
<dbReference type="InterPro" id="IPR001394">
    <property type="entry name" value="Peptidase_C19_UCH"/>
</dbReference>
<dbReference type="Proteomes" id="UP000051530">
    <property type="component" value="Unassembled WGS sequence"/>
</dbReference>
<dbReference type="EMBL" id="LGUB01001161">
    <property type="protein sequence ID" value="KRH92152.1"/>
    <property type="molecule type" value="Genomic_DNA"/>
</dbReference>
<dbReference type="SUPFAM" id="SSF54001">
    <property type="entry name" value="Cysteine proteinases"/>
    <property type="match status" value="1"/>
</dbReference>
<protein>
    <submittedName>
        <fullName evidence="3">Ubiquitin thiolesterase</fullName>
    </submittedName>
</protein>
<feature type="domain" description="USP" evidence="2">
    <location>
        <begin position="13"/>
        <end position="295"/>
    </location>
</feature>
<keyword evidence="1" id="KW-0472">Membrane</keyword>
<dbReference type="PROSITE" id="PS50235">
    <property type="entry name" value="USP_3"/>
    <property type="match status" value="1"/>
</dbReference>
<dbReference type="Gene3D" id="3.90.70.10">
    <property type="entry name" value="Cysteine proteinases"/>
    <property type="match status" value="1"/>
</dbReference>
<feature type="transmembrane region" description="Helical" evidence="1">
    <location>
        <begin position="21"/>
        <end position="45"/>
    </location>
</feature>
<dbReference type="AlphaFoldDB" id="A0A0R0LSA7"/>
<dbReference type="GO" id="GO:0005634">
    <property type="term" value="C:nucleus"/>
    <property type="evidence" value="ECO:0007669"/>
    <property type="project" value="TreeGrafter"/>
</dbReference>
<comment type="caution">
    <text evidence="3">The sequence shown here is derived from an EMBL/GenBank/DDBJ whole genome shotgun (WGS) entry which is preliminary data.</text>
</comment>
<proteinExistence type="predicted"/>
<keyword evidence="1" id="KW-1133">Transmembrane helix</keyword>
<evidence type="ECO:0000313" key="4">
    <source>
        <dbReference type="Proteomes" id="UP000051530"/>
    </source>
</evidence>
<name>A0A0R0LSA7_9MICR</name>
<dbReference type="GO" id="GO:0004843">
    <property type="term" value="F:cysteine-type deubiquitinase activity"/>
    <property type="evidence" value="ECO:0007669"/>
    <property type="project" value="InterPro"/>
</dbReference>
<dbReference type="PANTHER" id="PTHR24006">
    <property type="entry name" value="UBIQUITIN CARBOXYL-TERMINAL HYDROLASE"/>
    <property type="match status" value="1"/>
</dbReference>
<dbReference type="Pfam" id="PF00443">
    <property type="entry name" value="UCH"/>
    <property type="match status" value="1"/>
</dbReference>
<accession>A0A0R0LSA7</accession>
<dbReference type="InterPro" id="IPR038765">
    <property type="entry name" value="Papain-like_cys_pep_sf"/>
</dbReference>
<gene>
    <name evidence="3" type="ORF">M153_108160008</name>
</gene>
<keyword evidence="4" id="KW-1185">Reference proteome</keyword>
<evidence type="ECO:0000256" key="1">
    <source>
        <dbReference type="SAM" id="Phobius"/>
    </source>
</evidence>
<keyword evidence="1" id="KW-0812">Transmembrane</keyword>
<sequence length="295" mass="34608">MVKRDIKIIPRPCKLINTRNTCFFNSAIQLTIFVHPLTTFFYSAIFTKNQQICQSFQNFLKNYSQNTVLDPQSFINILSQKINIFNGEEQDAQEFLLLFYNNLAIELGFLDDMKIDNLENLKKISKKNIMINIFYGLIKNNVKYYDCNHISSLTHQFWNLTLPVTESIQQSINEILKINSEKVKMKCDECKINSKVKVKTEFLALPKILIIQLSRFFSDRKNDNLCIINERLVIDEYAYHPIGFICHTGTLQNGHYTAYAKVLSKWHLFDDTSVKEIEFENCNKRGAYIIFYSRV</sequence>
<evidence type="ECO:0000313" key="3">
    <source>
        <dbReference type="EMBL" id="KRH92152.1"/>
    </source>
</evidence>
<dbReference type="OrthoDB" id="420187at2759"/>
<dbReference type="InterPro" id="IPR028889">
    <property type="entry name" value="USP"/>
</dbReference>
<evidence type="ECO:0000259" key="2">
    <source>
        <dbReference type="PROSITE" id="PS50235"/>
    </source>
</evidence>
<dbReference type="VEuPathDB" id="MicrosporidiaDB:M153_108160008"/>
<reference evidence="3 4" key="1">
    <citation type="submission" date="2015-07" db="EMBL/GenBank/DDBJ databases">
        <title>The genome of Pseudoloma neurophilia, a relevant intracellular parasite of the zebrafish.</title>
        <authorList>
            <person name="Ndikumana S."/>
            <person name="Pelin A."/>
            <person name="Sanders J."/>
            <person name="Corradi N."/>
        </authorList>
    </citation>
    <scope>NUCLEOTIDE SEQUENCE [LARGE SCALE GENOMIC DNA]</scope>
    <source>
        <strain evidence="3 4">MK1</strain>
    </source>
</reference>